<dbReference type="EMBL" id="CP016809">
    <property type="protein sequence ID" value="ANY74561.1"/>
    <property type="molecule type" value="Genomic_DNA"/>
</dbReference>
<dbReference type="PROSITE" id="PS51918">
    <property type="entry name" value="RADICAL_SAM"/>
    <property type="match status" value="1"/>
</dbReference>
<evidence type="ECO:0000259" key="5">
    <source>
        <dbReference type="PROSITE" id="PS51918"/>
    </source>
</evidence>
<dbReference type="SFLD" id="SFLDG01084">
    <property type="entry name" value="Uncharacterised_Radical_SAM_Su"/>
    <property type="match status" value="1"/>
</dbReference>
<dbReference type="GO" id="GO:0051536">
    <property type="term" value="F:iron-sulfur cluster binding"/>
    <property type="evidence" value="ECO:0007669"/>
    <property type="project" value="UniProtKB-KW"/>
</dbReference>
<dbReference type="Gene3D" id="3.80.30.30">
    <property type="match status" value="1"/>
</dbReference>
<dbReference type="PANTHER" id="PTHR43432:SF3">
    <property type="entry name" value="SLR0285 PROTEIN"/>
    <property type="match status" value="1"/>
</dbReference>
<keyword evidence="2" id="KW-0408">Iron</keyword>
<dbReference type="SFLD" id="SFLDS00029">
    <property type="entry name" value="Radical_SAM"/>
    <property type="match status" value="1"/>
</dbReference>
<dbReference type="Proteomes" id="UP000189059">
    <property type="component" value="Unassembled WGS sequence"/>
</dbReference>
<dbReference type="GO" id="GO:0046872">
    <property type="term" value="F:metal ion binding"/>
    <property type="evidence" value="ECO:0007669"/>
    <property type="project" value="UniProtKB-KW"/>
</dbReference>
<proteinExistence type="predicted"/>
<dbReference type="SUPFAM" id="SSF102114">
    <property type="entry name" value="Radical SAM enzymes"/>
    <property type="match status" value="1"/>
</dbReference>
<dbReference type="InterPro" id="IPR040086">
    <property type="entry name" value="MJ0683-like"/>
</dbReference>
<dbReference type="EMBL" id="MRVI01000001">
    <property type="protein sequence ID" value="OOC63268.1"/>
    <property type="molecule type" value="Genomic_DNA"/>
</dbReference>
<reference evidence="6" key="1">
    <citation type="submission" date="2016-08" db="EMBL/GenBank/DDBJ databases">
        <title>Complete Genome Seqeunce of Paenibacillus sp. nov. IHBB 9852 from high altitute lake of Indian trans-Himalayas.</title>
        <authorList>
            <person name="Kiran S."/>
            <person name="Swarnkar M.K."/>
            <person name="Rana A."/>
            <person name="Tewari R."/>
            <person name="Gulati A."/>
        </authorList>
    </citation>
    <scope>NUCLEOTIDE SEQUENCE [LARGE SCALE GENOMIC DNA]</scope>
    <source>
        <strain evidence="6">IHBB 9852</strain>
    </source>
</reference>
<dbReference type="SMART" id="SM00729">
    <property type="entry name" value="Elp3"/>
    <property type="match status" value="1"/>
</dbReference>
<dbReference type="RefSeq" id="WP_077568002.1">
    <property type="nucleotide sequence ID" value="NZ_CP016809.1"/>
</dbReference>
<evidence type="ECO:0000256" key="4">
    <source>
        <dbReference type="SAM" id="MobiDB-lite"/>
    </source>
</evidence>
<evidence type="ECO:0000313" key="7">
    <source>
        <dbReference type="EMBL" id="OOC63268.1"/>
    </source>
</evidence>
<dbReference type="InterPro" id="IPR006638">
    <property type="entry name" value="Elp3/MiaA/NifB-like_rSAM"/>
</dbReference>
<evidence type="ECO:0000313" key="6">
    <source>
        <dbReference type="EMBL" id="ANY74561.1"/>
    </source>
</evidence>
<protein>
    <submittedName>
        <fullName evidence="6">Radical SAM protein</fullName>
    </submittedName>
</protein>
<accession>A0A1B2E3P1</accession>
<keyword evidence="8" id="KW-1185">Reference proteome</keyword>
<dbReference type="OrthoDB" id="9785699at2"/>
<dbReference type="KEGG" id="pib:BBD41_19400"/>
<feature type="region of interest" description="Disordered" evidence="4">
    <location>
        <begin position="326"/>
        <end position="382"/>
    </location>
</feature>
<evidence type="ECO:0000256" key="3">
    <source>
        <dbReference type="ARBA" id="ARBA00023014"/>
    </source>
</evidence>
<dbReference type="AlphaFoldDB" id="A0A1B2E3P1"/>
<feature type="compositionally biased region" description="Basic and acidic residues" evidence="4">
    <location>
        <begin position="339"/>
        <end position="348"/>
    </location>
</feature>
<evidence type="ECO:0000313" key="8">
    <source>
        <dbReference type="Proteomes" id="UP000189059"/>
    </source>
</evidence>
<dbReference type="CDD" id="cd01335">
    <property type="entry name" value="Radical_SAM"/>
    <property type="match status" value="1"/>
</dbReference>
<organism evidence="6">
    <name type="scientific">Paenibacillus ihbetae</name>
    <dbReference type="NCBI Taxonomy" id="1870820"/>
    <lineage>
        <taxon>Bacteria</taxon>
        <taxon>Bacillati</taxon>
        <taxon>Bacillota</taxon>
        <taxon>Bacilli</taxon>
        <taxon>Bacillales</taxon>
        <taxon>Paenibacillaceae</taxon>
        <taxon>Paenibacillus</taxon>
    </lineage>
</organism>
<dbReference type="PANTHER" id="PTHR43432">
    <property type="entry name" value="SLR0285 PROTEIN"/>
    <property type="match status" value="1"/>
</dbReference>
<name>A0A1B2E3P1_9BACL</name>
<gene>
    <name evidence="7" type="ORF">BBD40_16215</name>
    <name evidence="6" type="ORF">BBD41_19400</name>
</gene>
<dbReference type="GO" id="GO:0003824">
    <property type="term" value="F:catalytic activity"/>
    <property type="evidence" value="ECO:0007669"/>
    <property type="project" value="InterPro"/>
</dbReference>
<dbReference type="InterPro" id="IPR007197">
    <property type="entry name" value="rSAM"/>
</dbReference>
<reference evidence="7 8" key="2">
    <citation type="submission" date="2016-12" db="EMBL/GenBank/DDBJ databases">
        <title>Genome sequencing and description of Paenibacillus sp. nov. from high altitude lake in the Indian Trans- Himalayas.</title>
        <authorList>
            <person name="Kiran S."/>
            <person name="Swarnkar M.K."/>
            <person name="Rana A."/>
            <person name="Tewari R."/>
            <person name="Gulati A."/>
        </authorList>
    </citation>
    <scope>NUCLEOTIDE SEQUENCE [LARGE SCALE GENOMIC DNA]</scope>
    <source>
        <strain evidence="7 8">IHBB 9951</strain>
    </source>
</reference>
<dbReference type="Pfam" id="PF04055">
    <property type="entry name" value="Radical_SAM"/>
    <property type="match status" value="1"/>
</dbReference>
<keyword evidence="1" id="KW-0479">Metal-binding</keyword>
<evidence type="ECO:0000256" key="2">
    <source>
        <dbReference type="ARBA" id="ARBA00023004"/>
    </source>
</evidence>
<keyword evidence="3" id="KW-0411">Iron-sulfur</keyword>
<dbReference type="InterPro" id="IPR058240">
    <property type="entry name" value="rSAM_sf"/>
</dbReference>
<evidence type="ECO:0000256" key="1">
    <source>
        <dbReference type="ARBA" id="ARBA00022723"/>
    </source>
</evidence>
<feature type="domain" description="Radical SAM core" evidence="5">
    <location>
        <begin position="19"/>
        <end position="276"/>
    </location>
</feature>
<sequence>MAQTTYESISTKQTLNRVKEERMPFDWSINPYRGCGHGCSFCYARAFQSFIGMGAEDEFQHHIFMKTNAAEALAKQLSDAAAKFGHDIEAMRRSIGQVTIGTATDPYQPIEGKAEITRECLKLLAKYRISTSITTRSPLVLRDMDILTRMEDVSVNISLNTLDADLIRKLEPASPHPASRLEAVWRLSSAGIRTGVFAAPVLPYLTDGEEGLRELLSRVKEHGASFAMISLLRLSRDVKKWYMETLKLHFPEVVQSYRELYRAGAYAEEQYVRSFKMMAARLLSEYGLEWMAAKRTENPSTGYYDPATGGKASGLAEGIGSGNVAGAGPHALSGSAGYKEGEERDREAAPSLSTRRRKLPEPAAPVSAEELKPEVEQLSFPF</sequence>